<evidence type="ECO:0000313" key="4">
    <source>
        <dbReference type="Proteomes" id="UP001172457"/>
    </source>
</evidence>
<dbReference type="AlphaFoldDB" id="A0AA38WQS5"/>
<name>A0AA38WQS5_9ASTR</name>
<dbReference type="Pfam" id="PF07727">
    <property type="entry name" value="RVT_2"/>
    <property type="match status" value="2"/>
</dbReference>
<dbReference type="InterPro" id="IPR025724">
    <property type="entry name" value="GAG-pre-integrase_dom"/>
</dbReference>
<dbReference type="GO" id="GO:0003676">
    <property type="term" value="F:nucleic acid binding"/>
    <property type="evidence" value="ECO:0007669"/>
    <property type="project" value="InterPro"/>
</dbReference>
<comment type="caution">
    <text evidence="3">The sequence shown here is derived from an EMBL/GenBank/DDBJ whole genome shotgun (WGS) entry which is preliminary data.</text>
</comment>
<dbReference type="InterPro" id="IPR012337">
    <property type="entry name" value="RNaseH-like_sf"/>
</dbReference>
<dbReference type="InterPro" id="IPR057670">
    <property type="entry name" value="SH3_retrovirus"/>
</dbReference>
<dbReference type="PROSITE" id="PS50994">
    <property type="entry name" value="INTEGRASE"/>
    <property type="match status" value="1"/>
</dbReference>
<protein>
    <recommendedName>
        <fullName evidence="2">Integrase catalytic domain-containing protein</fullName>
    </recommendedName>
</protein>
<sequence length="1168" mass="130472">MASNLNHATGSSTSNGYVPLDPSRKVALMQLLRQNQHLMQLLFRKQLIQQPVSWTMGMHSPRSPTSGDFWIFDSGCFNHMSPYPAGFITKQPSQHPSVRTANLTPKALPDVLHVPGPAIGLVSLTQLQKMGLLISFDFSGCVIQDPKTKQILGEGRRVGRTLEVVYIRLPLPLPYTNLIALQNPFFDLWHARLGHLSSARIQLLANSGLLGNITSNEVSCMSCKLGKHHALPFELNELLLSILSIPMYFVIFVDDHTHFTWIYLMKHRSELPQIYITFACMIQTQFSKPIKILRADNAMEYKESSLITFFRSQGTISQYSCPGTSPQNGRAECKHRHILDTIRTLLISAKCPKRFWGEVAFSAVYTINRHPTPTLQNKSPYEALYGITPAYELLKVWGCSCFVQLQPHEHTKLQPRSRLCLFLGYGIEHKGYRCWDPISKRLRISRHVTFWEHVPFYTMPNSNSETPISTIPFFTDSSVSLDLPSPIPTPNSEAPIHVASSVPSTHIPPPPGSPDLVPVPPTQPSVPSQQSSSEPSVESTDPGPSSSENVRRSNRVRQVPSHLHDYHCYATLLSNNEPTSYKEAYSSSHWQAAMQEELHALAKAQTWDSVPLPPRKRPIGSKWVFKIKTKSDGSIDRYKARLEYGIDYEETFAPVARVTFVRSLLAIAATKHWPLFQMDVKNAFLNGDLSEEVYMTPPPGVSLPPGHVCRLRKALYGLKQAPRAWFEKFSSTVLSLGFSASNYDSGLFTCTTDSGTILLLLYVDDIRGEQNRVPGQNSWNRNRNRNRRLTGSGGYPAVSGSTKMRTGTGTGPNRFRILGTGTGTTHIGSGSGTGGSIAVPVLKAGTRFRCSPLDDMIITWSDTTGITHLKQSPSSSFEMKDLGLLHYFLGLEVLSDTAGTYLCQAKYTSDLLSRAGITNNKVASTPLEHNLHLAPNAGPPLRDPTLYRQLVGSLVYLTVTRPDIAYAVHVVSQFMSAPCSDHYAAVLRILRYLKGTMFHGLYFSSISSLILRRFSDADWDSDIIDRRSTTGYCFFLGDSLISWRSKKQSLTSRSSTGAEYRALADTSQELIWLRWLLSDLGAPQLSPTFLWCDNTSALQIAHNDVFHERTKHIEIDCHFVRQHVVRKTIQLQPISTTDQPADIFTKTHLPGHFQELVSKLNLGHSTPD</sequence>
<organism evidence="3 4">
    <name type="scientific">Centaurea solstitialis</name>
    <name type="common">yellow star-thistle</name>
    <dbReference type="NCBI Taxonomy" id="347529"/>
    <lineage>
        <taxon>Eukaryota</taxon>
        <taxon>Viridiplantae</taxon>
        <taxon>Streptophyta</taxon>
        <taxon>Embryophyta</taxon>
        <taxon>Tracheophyta</taxon>
        <taxon>Spermatophyta</taxon>
        <taxon>Magnoliopsida</taxon>
        <taxon>eudicotyledons</taxon>
        <taxon>Gunneridae</taxon>
        <taxon>Pentapetalae</taxon>
        <taxon>asterids</taxon>
        <taxon>campanulids</taxon>
        <taxon>Asterales</taxon>
        <taxon>Asteraceae</taxon>
        <taxon>Carduoideae</taxon>
        <taxon>Cardueae</taxon>
        <taxon>Centaureinae</taxon>
        <taxon>Centaurea</taxon>
    </lineage>
</organism>
<feature type="compositionally biased region" description="Pro residues" evidence="1">
    <location>
        <begin position="506"/>
        <end position="524"/>
    </location>
</feature>
<evidence type="ECO:0000313" key="3">
    <source>
        <dbReference type="EMBL" id="KAJ9562115.1"/>
    </source>
</evidence>
<reference evidence="3" key="1">
    <citation type="submission" date="2023-03" db="EMBL/GenBank/DDBJ databases">
        <title>Chromosome-scale reference genome and RAD-based genetic map of yellow starthistle (Centaurea solstitialis) reveal putative structural variation and QTLs associated with invader traits.</title>
        <authorList>
            <person name="Reatini B."/>
            <person name="Cang F.A."/>
            <person name="Jiang Q."/>
            <person name="Mckibben M.T.W."/>
            <person name="Barker M.S."/>
            <person name="Rieseberg L.H."/>
            <person name="Dlugosch K.M."/>
        </authorList>
    </citation>
    <scope>NUCLEOTIDE SEQUENCE</scope>
    <source>
        <strain evidence="3">CAN-66</strain>
        <tissue evidence="3">Leaf</tissue>
    </source>
</reference>
<keyword evidence="4" id="KW-1185">Reference proteome</keyword>
<proteinExistence type="predicted"/>
<feature type="domain" description="Integrase catalytic" evidence="2">
    <location>
        <begin position="228"/>
        <end position="388"/>
    </location>
</feature>
<dbReference type="InterPro" id="IPR013103">
    <property type="entry name" value="RVT_2"/>
</dbReference>
<dbReference type="PANTHER" id="PTHR11439:SF461">
    <property type="entry name" value="OS10G0432200 PROTEIN"/>
    <property type="match status" value="1"/>
</dbReference>
<gene>
    <name evidence="3" type="ORF">OSB04_007275</name>
</gene>
<feature type="compositionally biased region" description="Low complexity" evidence="1">
    <location>
        <begin position="525"/>
        <end position="548"/>
    </location>
</feature>
<dbReference type="PANTHER" id="PTHR11439">
    <property type="entry name" value="GAG-POL-RELATED RETROTRANSPOSON"/>
    <property type="match status" value="1"/>
</dbReference>
<dbReference type="EMBL" id="JARYMX010000002">
    <property type="protein sequence ID" value="KAJ9562115.1"/>
    <property type="molecule type" value="Genomic_DNA"/>
</dbReference>
<dbReference type="Proteomes" id="UP001172457">
    <property type="component" value="Chromosome 2"/>
</dbReference>
<dbReference type="Gene3D" id="3.30.420.10">
    <property type="entry name" value="Ribonuclease H-like superfamily/Ribonuclease H"/>
    <property type="match status" value="1"/>
</dbReference>
<feature type="region of interest" description="Disordered" evidence="1">
    <location>
        <begin position="773"/>
        <end position="814"/>
    </location>
</feature>
<dbReference type="Pfam" id="PF13976">
    <property type="entry name" value="gag_pre-integrs"/>
    <property type="match status" value="1"/>
</dbReference>
<dbReference type="InterPro" id="IPR043502">
    <property type="entry name" value="DNA/RNA_pol_sf"/>
</dbReference>
<dbReference type="CDD" id="cd09272">
    <property type="entry name" value="RNase_HI_RT_Ty1"/>
    <property type="match status" value="1"/>
</dbReference>
<dbReference type="GO" id="GO:0015074">
    <property type="term" value="P:DNA integration"/>
    <property type="evidence" value="ECO:0007669"/>
    <property type="project" value="InterPro"/>
</dbReference>
<evidence type="ECO:0000259" key="2">
    <source>
        <dbReference type="PROSITE" id="PS50994"/>
    </source>
</evidence>
<dbReference type="Pfam" id="PF25597">
    <property type="entry name" value="SH3_retrovirus"/>
    <property type="match status" value="1"/>
</dbReference>
<dbReference type="InterPro" id="IPR001584">
    <property type="entry name" value="Integrase_cat-core"/>
</dbReference>
<dbReference type="InterPro" id="IPR036397">
    <property type="entry name" value="RNaseH_sf"/>
</dbReference>
<dbReference type="SUPFAM" id="SSF56672">
    <property type="entry name" value="DNA/RNA polymerases"/>
    <property type="match status" value="2"/>
</dbReference>
<accession>A0AA38WQS5</accession>
<evidence type="ECO:0000256" key="1">
    <source>
        <dbReference type="SAM" id="MobiDB-lite"/>
    </source>
</evidence>
<feature type="region of interest" description="Disordered" evidence="1">
    <location>
        <begin position="484"/>
        <end position="553"/>
    </location>
</feature>
<dbReference type="SUPFAM" id="SSF53098">
    <property type="entry name" value="Ribonuclease H-like"/>
    <property type="match status" value="1"/>
</dbReference>